<dbReference type="PANTHER" id="PTHR37694:SF1">
    <property type="entry name" value="SLR8022 PROTEIN"/>
    <property type="match status" value="1"/>
</dbReference>
<dbReference type="InterPro" id="IPR014710">
    <property type="entry name" value="RmlC-like_jellyroll"/>
</dbReference>
<feature type="compositionally biased region" description="Polar residues" evidence="1">
    <location>
        <begin position="19"/>
        <end position="30"/>
    </location>
</feature>
<evidence type="ECO:0008006" key="4">
    <source>
        <dbReference type="Google" id="ProtNLM"/>
    </source>
</evidence>
<dbReference type="InterPro" id="IPR011051">
    <property type="entry name" value="RmlC_Cupin_sf"/>
</dbReference>
<dbReference type="EMBL" id="FN563149">
    <property type="protein sequence ID" value="CBH47206.1"/>
    <property type="molecule type" value="Genomic_DNA"/>
</dbReference>
<dbReference type="SUPFAM" id="SSF51182">
    <property type="entry name" value="RmlC-like cupins"/>
    <property type="match status" value="1"/>
</dbReference>
<gene>
    <name evidence="2" type="ordered locus">REQ_11060</name>
</gene>
<dbReference type="Gene3D" id="2.60.120.10">
    <property type="entry name" value="Jelly Rolls"/>
    <property type="match status" value="1"/>
</dbReference>
<evidence type="ECO:0000313" key="2">
    <source>
        <dbReference type="EMBL" id="CBH47206.1"/>
    </source>
</evidence>
<sequence>MMDKTSLTALARQQLKLAATSSSGRSSQTVHGGHQRHLRQTVIALSAGKSLAEHDSPGEATLLVLSGKLALISGEDSWKGSTGDLLIIPPTRHSVEALEDVAFLLTVAK</sequence>
<dbReference type="Proteomes" id="UP001154400">
    <property type="component" value="Chromosome"/>
</dbReference>
<evidence type="ECO:0000256" key="1">
    <source>
        <dbReference type="SAM" id="MobiDB-lite"/>
    </source>
</evidence>
<dbReference type="CDD" id="cd02230">
    <property type="entry name" value="cupin_HP0902-like"/>
    <property type="match status" value="1"/>
</dbReference>
<evidence type="ECO:0000313" key="3">
    <source>
        <dbReference type="Proteomes" id="UP000006892"/>
    </source>
</evidence>
<protein>
    <recommendedName>
        <fullName evidence="4">LuxR family transcriptional regulator</fullName>
    </recommendedName>
</protein>
<accession>A0A3S5Y3V1</accession>
<proteinExistence type="predicted"/>
<feature type="region of interest" description="Disordered" evidence="1">
    <location>
        <begin position="18"/>
        <end position="37"/>
    </location>
</feature>
<organism evidence="2">
    <name type="scientific">Rhodococcus hoagii (strain 103S)</name>
    <name type="common">Rhodococcus equi</name>
    <dbReference type="NCBI Taxonomy" id="685727"/>
    <lineage>
        <taxon>Bacteria</taxon>
        <taxon>Bacillati</taxon>
        <taxon>Actinomycetota</taxon>
        <taxon>Actinomycetes</taxon>
        <taxon>Mycobacteriales</taxon>
        <taxon>Nocardiaceae</taxon>
        <taxon>Prescottella</taxon>
    </lineage>
</organism>
<dbReference type="KEGG" id="req:REQ_11060"/>
<dbReference type="PANTHER" id="PTHR37694">
    <property type="entry name" value="SLR8022 PROTEIN"/>
    <property type="match status" value="1"/>
</dbReference>
<reference evidence="2" key="1">
    <citation type="journal article" date="2010" name="PLoS Genet.">
        <title>The genome of a pathogenic rhodococcus: cooptive virulence underpinned by key gene acquisitions.</title>
        <authorList>
            <person name="Letek M."/>
            <person name="Gonzalez P."/>
            <person name="Macarthur I."/>
            <person name="Rodriguez H."/>
            <person name="Freeman T.C."/>
            <person name="Valero-Rello A."/>
            <person name="Blanco M."/>
            <person name="Buckley T."/>
            <person name="Cherevach I."/>
            <person name="Fahey R."/>
            <person name="Hapeshi A."/>
            <person name="Holdstock J."/>
            <person name="Leadon D."/>
            <person name="Navas J."/>
            <person name="Ocampo A."/>
            <person name="Quail M.A."/>
            <person name="Sanders M."/>
            <person name="Scortti M.M."/>
            <person name="Prescott J.F."/>
            <person name="Fogarty U."/>
            <person name="Meijer W.G."/>
            <person name="Parkhill J."/>
            <person name="Bentley S.D."/>
            <person name="Vazquez-Boland J.A."/>
        </authorList>
    </citation>
    <scope>NUCLEOTIDE SEQUENCE [LARGE SCALE GENOMIC DNA]</scope>
    <source>
        <strain evidence="2 3">103S</strain>
    </source>
</reference>
<dbReference type="AlphaFoldDB" id="A0A3S5Y3V1"/>
<name>A0A3S5Y3V1_RHOH1</name>